<dbReference type="InterPro" id="IPR036259">
    <property type="entry name" value="MFS_trans_sf"/>
</dbReference>
<gene>
    <name evidence="7" type="ORF">GFD25_02150</name>
</gene>
<dbReference type="GO" id="GO:0006814">
    <property type="term" value="P:sodium ion transport"/>
    <property type="evidence" value="ECO:0007669"/>
    <property type="project" value="InterPro"/>
</dbReference>
<evidence type="ECO:0000256" key="3">
    <source>
        <dbReference type="ARBA" id="ARBA00022989"/>
    </source>
</evidence>
<comment type="caution">
    <text evidence="7">The sequence shown here is derived from an EMBL/GenBank/DDBJ whole genome shotgun (WGS) entry which is preliminary data.</text>
</comment>
<dbReference type="InterPro" id="IPR020846">
    <property type="entry name" value="MFS_dom"/>
</dbReference>
<dbReference type="Gene3D" id="1.20.1250.20">
    <property type="entry name" value="MFS general substrate transporter like domains"/>
    <property type="match status" value="1"/>
</dbReference>
<name>A0A6N9Z323_9BIFI</name>
<feature type="transmembrane region" description="Helical" evidence="5">
    <location>
        <begin position="311"/>
        <end position="328"/>
    </location>
</feature>
<feature type="transmembrane region" description="Helical" evidence="5">
    <location>
        <begin position="173"/>
        <end position="192"/>
    </location>
</feature>
<dbReference type="EMBL" id="WHZW01000003">
    <property type="protein sequence ID" value="NEG88830.1"/>
    <property type="molecule type" value="Genomic_DNA"/>
</dbReference>
<dbReference type="AlphaFoldDB" id="A0A6N9Z323"/>
<feature type="transmembrane region" description="Helical" evidence="5">
    <location>
        <begin position="100"/>
        <end position="118"/>
    </location>
</feature>
<dbReference type="PANTHER" id="PTHR11328">
    <property type="entry name" value="MAJOR FACILITATOR SUPERFAMILY DOMAIN-CONTAINING PROTEIN"/>
    <property type="match status" value="1"/>
</dbReference>
<evidence type="ECO:0000256" key="2">
    <source>
        <dbReference type="ARBA" id="ARBA00022692"/>
    </source>
</evidence>
<dbReference type="InterPro" id="IPR001927">
    <property type="entry name" value="Na/Gal_symport"/>
</dbReference>
<evidence type="ECO:0000259" key="6">
    <source>
        <dbReference type="PROSITE" id="PS50850"/>
    </source>
</evidence>
<feature type="transmembrane region" description="Helical" evidence="5">
    <location>
        <begin position="385"/>
        <end position="403"/>
    </location>
</feature>
<feature type="transmembrane region" description="Helical" evidence="5">
    <location>
        <begin position="278"/>
        <end position="299"/>
    </location>
</feature>
<dbReference type="GO" id="GO:0005886">
    <property type="term" value="C:plasma membrane"/>
    <property type="evidence" value="ECO:0007669"/>
    <property type="project" value="UniProtKB-SubCell"/>
</dbReference>
<dbReference type="SUPFAM" id="SSF103473">
    <property type="entry name" value="MFS general substrate transporter"/>
    <property type="match status" value="1"/>
</dbReference>
<feature type="transmembrane region" description="Helical" evidence="5">
    <location>
        <begin position="238"/>
        <end position="258"/>
    </location>
</feature>
<evidence type="ECO:0000256" key="4">
    <source>
        <dbReference type="ARBA" id="ARBA00023136"/>
    </source>
</evidence>
<dbReference type="Proteomes" id="UP000469194">
    <property type="component" value="Unassembled WGS sequence"/>
</dbReference>
<proteinExistence type="predicted"/>
<feature type="transmembrane region" description="Helical" evidence="5">
    <location>
        <begin position="415"/>
        <end position="437"/>
    </location>
</feature>
<dbReference type="PROSITE" id="PS50850">
    <property type="entry name" value="MFS"/>
    <property type="match status" value="1"/>
</dbReference>
<dbReference type="GO" id="GO:0015293">
    <property type="term" value="F:symporter activity"/>
    <property type="evidence" value="ECO:0007669"/>
    <property type="project" value="InterPro"/>
</dbReference>
<dbReference type="Pfam" id="PF13347">
    <property type="entry name" value="MFS_2"/>
    <property type="match status" value="1"/>
</dbReference>
<evidence type="ECO:0000313" key="7">
    <source>
        <dbReference type="EMBL" id="NEG88830.1"/>
    </source>
</evidence>
<organism evidence="7 8">
    <name type="scientific">Bifidobacterium aerophilum</name>
    <dbReference type="NCBI Taxonomy" id="1798155"/>
    <lineage>
        <taxon>Bacteria</taxon>
        <taxon>Bacillati</taxon>
        <taxon>Actinomycetota</taxon>
        <taxon>Actinomycetes</taxon>
        <taxon>Bifidobacteriales</taxon>
        <taxon>Bifidobacteriaceae</taxon>
        <taxon>Bifidobacterium</taxon>
    </lineage>
</organism>
<accession>A0A6N9Z323</accession>
<feature type="domain" description="Major facilitator superfamily (MFS) profile" evidence="6">
    <location>
        <begin position="29"/>
        <end position="437"/>
    </location>
</feature>
<reference evidence="7 8" key="1">
    <citation type="submission" date="2019-10" db="EMBL/GenBank/DDBJ databases">
        <title>Bifidobacterium from non-human primates.</title>
        <authorList>
            <person name="Modesto M."/>
        </authorList>
    </citation>
    <scope>NUCLEOTIDE SEQUENCE [LARGE SCALE GENOMIC DNA]</scope>
    <source>
        <strain evidence="7 8">TRE17</strain>
    </source>
</reference>
<keyword evidence="4 5" id="KW-0472">Membrane</keyword>
<dbReference type="RefSeq" id="WP_163229516.1">
    <property type="nucleotide sequence ID" value="NZ_WHZW01000003.1"/>
</dbReference>
<sequence>MATDIAASGGAGTAAGITKNPKDKVSFLVAFSYGAGSFGANLTYFVMATYLMFFYTDSVGLKAAAVATMFLVTKCIDAITDIMWGIIVDNTSTRWGKFKPFIFVGTSLTVLTTIALYISPDFDEAGKLVYAYATYILWNMTFSILDTSYWSLSSAITQDPDERVKVVAVPRTVAAFGQLAISAFTLPLVRILGSWTMAVTIIMITAAACLLLTLLFVPENYSTKRETSQSPVQIAKMFVKNTPFTLIMISMFLLEMVSNIKGCFQLYFFKYNLGMENVVQYYLTLTLVFQLIGSSLSPFISKLFGKKNSTIGCYIAMSVFGAALFLFQHEYWGVMIIGAIISFFTGVANITGFSMIVDCIEYNEWKTGERSEGAVFSLNIFKSQISNAIGVAFGGYVLAWAGFVANTDLSAHTLFWIGAMFTFIPAILTIFALIPMFKYEITEKRFLEIVAILRERRAAKAAAEAGTDPAAVAN</sequence>
<dbReference type="CDD" id="cd17332">
    <property type="entry name" value="MFS_MelB_like"/>
    <property type="match status" value="1"/>
</dbReference>
<evidence type="ECO:0000313" key="8">
    <source>
        <dbReference type="Proteomes" id="UP000469194"/>
    </source>
</evidence>
<evidence type="ECO:0000256" key="1">
    <source>
        <dbReference type="ARBA" id="ARBA00004651"/>
    </source>
</evidence>
<comment type="subcellular location">
    <subcellularLocation>
        <location evidence="1">Cell membrane</location>
        <topology evidence="1">Multi-pass membrane protein</topology>
    </subcellularLocation>
</comment>
<dbReference type="PANTHER" id="PTHR11328:SF24">
    <property type="entry name" value="MAJOR FACILITATOR SUPERFAMILY (MFS) PROFILE DOMAIN-CONTAINING PROTEIN"/>
    <property type="match status" value="1"/>
</dbReference>
<dbReference type="NCBIfam" id="TIGR00792">
    <property type="entry name" value="gph"/>
    <property type="match status" value="1"/>
</dbReference>
<keyword evidence="3 5" id="KW-1133">Transmembrane helix</keyword>
<dbReference type="InterPro" id="IPR039672">
    <property type="entry name" value="MFS_2"/>
</dbReference>
<feature type="transmembrane region" description="Helical" evidence="5">
    <location>
        <begin position="198"/>
        <end position="217"/>
    </location>
</feature>
<keyword evidence="8" id="KW-1185">Reference proteome</keyword>
<feature type="transmembrane region" description="Helical" evidence="5">
    <location>
        <begin position="27"/>
        <end position="53"/>
    </location>
</feature>
<dbReference type="GO" id="GO:0008643">
    <property type="term" value="P:carbohydrate transport"/>
    <property type="evidence" value="ECO:0007669"/>
    <property type="project" value="InterPro"/>
</dbReference>
<protein>
    <submittedName>
        <fullName evidence="7">MFS transporter</fullName>
    </submittedName>
</protein>
<feature type="transmembrane region" description="Helical" evidence="5">
    <location>
        <begin position="334"/>
        <end position="357"/>
    </location>
</feature>
<keyword evidence="2 5" id="KW-0812">Transmembrane</keyword>
<feature type="transmembrane region" description="Helical" evidence="5">
    <location>
        <begin position="130"/>
        <end position="152"/>
    </location>
</feature>
<evidence type="ECO:0000256" key="5">
    <source>
        <dbReference type="SAM" id="Phobius"/>
    </source>
</evidence>
<feature type="transmembrane region" description="Helical" evidence="5">
    <location>
        <begin position="65"/>
        <end position="88"/>
    </location>
</feature>